<organism evidence="1 2">
    <name type="scientific">Caenorhabditis auriculariae</name>
    <dbReference type="NCBI Taxonomy" id="2777116"/>
    <lineage>
        <taxon>Eukaryota</taxon>
        <taxon>Metazoa</taxon>
        <taxon>Ecdysozoa</taxon>
        <taxon>Nematoda</taxon>
        <taxon>Chromadorea</taxon>
        <taxon>Rhabditida</taxon>
        <taxon>Rhabditina</taxon>
        <taxon>Rhabditomorpha</taxon>
        <taxon>Rhabditoidea</taxon>
        <taxon>Rhabditidae</taxon>
        <taxon>Peloderinae</taxon>
        <taxon>Caenorhabditis</taxon>
    </lineage>
</organism>
<evidence type="ECO:0000313" key="2">
    <source>
        <dbReference type="Proteomes" id="UP000835052"/>
    </source>
</evidence>
<dbReference type="Proteomes" id="UP000835052">
    <property type="component" value="Unassembled WGS sequence"/>
</dbReference>
<evidence type="ECO:0000313" key="1">
    <source>
        <dbReference type="EMBL" id="CAD6196243.1"/>
    </source>
</evidence>
<proteinExistence type="predicted"/>
<name>A0A8S1HJQ2_9PELO</name>
<protein>
    <submittedName>
        <fullName evidence="1">Uncharacterized protein</fullName>
    </submittedName>
</protein>
<comment type="caution">
    <text evidence="1">The sequence shown here is derived from an EMBL/GenBank/DDBJ whole genome shotgun (WGS) entry which is preliminary data.</text>
</comment>
<sequence length="95" mass="10376">MAAPVVPRDQDVHFSSLLYNASSSSLSCPHMSLKTPPIIMQWSKKKRSKNLGDGSDYRLFASSSGLTMAGGKQFNGPLNLCVEPLSDLFLEKTSR</sequence>
<dbReference type="EMBL" id="CAJGYM010000069">
    <property type="protein sequence ID" value="CAD6196243.1"/>
    <property type="molecule type" value="Genomic_DNA"/>
</dbReference>
<dbReference type="AlphaFoldDB" id="A0A8S1HJQ2"/>
<gene>
    <name evidence="1" type="ORF">CAUJ_LOCUS12158</name>
</gene>
<keyword evidence="2" id="KW-1185">Reference proteome</keyword>
<reference evidence="1" key="1">
    <citation type="submission" date="2020-10" db="EMBL/GenBank/DDBJ databases">
        <authorList>
            <person name="Kikuchi T."/>
        </authorList>
    </citation>
    <scope>NUCLEOTIDE SEQUENCE</scope>
    <source>
        <strain evidence="1">NKZ352</strain>
    </source>
</reference>
<accession>A0A8S1HJQ2</accession>